<feature type="compositionally biased region" description="Polar residues" evidence="1">
    <location>
        <begin position="1"/>
        <end position="19"/>
    </location>
</feature>
<sequence>MASNSPTHQNKPSSSSDTPTFRYRSSRWPGRLMILTGALHTRYAFRIAELREPFMAAIRDGYVGQFKEDTVRGNSFWFTLAGASMVLIGQLMNWYLFPEPRNAVLETGTSEQQFKAVKQDPWRKRLIGITVNQQVSQFVLPRKMGVWLVGMWIGGGAAYPISGFHLLGMQGLAILLTK</sequence>
<evidence type="ECO:0000313" key="3">
    <source>
        <dbReference type="EMBL" id="KAF9333069.1"/>
    </source>
</evidence>
<evidence type="ECO:0000256" key="2">
    <source>
        <dbReference type="SAM" id="Phobius"/>
    </source>
</evidence>
<keyword evidence="4" id="KW-1185">Reference proteome</keyword>
<name>A0A9P5SP42_9FUNG</name>
<accession>A0A9P5SP42</accession>
<feature type="transmembrane region" description="Helical" evidence="2">
    <location>
        <begin position="76"/>
        <end position="97"/>
    </location>
</feature>
<dbReference type="EMBL" id="JAAAUY010000224">
    <property type="protein sequence ID" value="KAF9333069.1"/>
    <property type="molecule type" value="Genomic_DNA"/>
</dbReference>
<evidence type="ECO:0000256" key="1">
    <source>
        <dbReference type="SAM" id="MobiDB-lite"/>
    </source>
</evidence>
<evidence type="ECO:0000313" key="4">
    <source>
        <dbReference type="Proteomes" id="UP000696485"/>
    </source>
</evidence>
<feature type="region of interest" description="Disordered" evidence="1">
    <location>
        <begin position="1"/>
        <end position="22"/>
    </location>
</feature>
<proteinExistence type="predicted"/>
<organism evidence="3 4">
    <name type="scientific">Podila minutissima</name>
    <dbReference type="NCBI Taxonomy" id="64525"/>
    <lineage>
        <taxon>Eukaryota</taxon>
        <taxon>Fungi</taxon>
        <taxon>Fungi incertae sedis</taxon>
        <taxon>Mucoromycota</taxon>
        <taxon>Mortierellomycotina</taxon>
        <taxon>Mortierellomycetes</taxon>
        <taxon>Mortierellales</taxon>
        <taxon>Mortierellaceae</taxon>
        <taxon>Podila</taxon>
    </lineage>
</organism>
<dbReference type="InterPro" id="IPR045590">
    <property type="entry name" value="DUF6463"/>
</dbReference>
<gene>
    <name evidence="3" type="ORF">BG006_004057</name>
</gene>
<dbReference type="Pfam" id="PF20064">
    <property type="entry name" value="DUF6463"/>
    <property type="match status" value="1"/>
</dbReference>
<keyword evidence="2" id="KW-1133">Transmembrane helix</keyword>
<feature type="transmembrane region" description="Helical" evidence="2">
    <location>
        <begin position="146"/>
        <end position="168"/>
    </location>
</feature>
<keyword evidence="2" id="KW-0812">Transmembrane</keyword>
<reference evidence="3" key="1">
    <citation type="journal article" date="2020" name="Fungal Divers.">
        <title>Resolving the Mortierellaceae phylogeny through synthesis of multi-gene phylogenetics and phylogenomics.</title>
        <authorList>
            <person name="Vandepol N."/>
            <person name="Liber J."/>
            <person name="Desiro A."/>
            <person name="Na H."/>
            <person name="Kennedy M."/>
            <person name="Barry K."/>
            <person name="Grigoriev I.V."/>
            <person name="Miller A.N."/>
            <person name="O'Donnell K."/>
            <person name="Stajich J.E."/>
            <person name="Bonito G."/>
        </authorList>
    </citation>
    <scope>NUCLEOTIDE SEQUENCE</scope>
    <source>
        <strain evidence="3">NVP1</strain>
    </source>
</reference>
<comment type="caution">
    <text evidence="3">The sequence shown here is derived from an EMBL/GenBank/DDBJ whole genome shotgun (WGS) entry which is preliminary data.</text>
</comment>
<keyword evidence="2" id="KW-0472">Membrane</keyword>
<protein>
    <submittedName>
        <fullName evidence="3">Uncharacterized protein</fullName>
    </submittedName>
</protein>
<dbReference type="Proteomes" id="UP000696485">
    <property type="component" value="Unassembled WGS sequence"/>
</dbReference>
<dbReference type="AlphaFoldDB" id="A0A9P5SP42"/>